<dbReference type="Gene3D" id="2.30.30.240">
    <property type="entry name" value="PRC-barrel domain"/>
    <property type="match status" value="1"/>
</dbReference>
<dbReference type="PANTHER" id="PTHR33692:SF1">
    <property type="entry name" value="RIBOSOME MATURATION FACTOR RIMM"/>
    <property type="match status" value="1"/>
</dbReference>
<proteinExistence type="inferred from homology"/>
<keyword evidence="9" id="KW-1185">Reference proteome</keyword>
<evidence type="ECO:0000313" key="9">
    <source>
        <dbReference type="Proteomes" id="UP001139179"/>
    </source>
</evidence>
<dbReference type="InterPro" id="IPR027275">
    <property type="entry name" value="PRC-brl_dom"/>
</dbReference>
<comment type="subcellular location">
    <subcellularLocation>
        <location evidence="5">Cytoplasm</location>
    </subcellularLocation>
</comment>
<evidence type="ECO:0000313" key="8">
    <source>
        <dbReference type="EMBL" id="MCM3713170.1"/>
    </source>
</evidence>
<feature type="domain" description="RimM N-terminal" evidence="6">
    <location>
        <begin position="7"/>
        <end position="91"/>
    </location>
</feature>
<dbReference type="Proteomes" id="UP001139179">
    <property type="component" value="Unassembled WGS sequence"/>
</dbReference>
<dbReference type="InterPro" id="IPR009000">
    <property type="entry name" value="Transl_B-barrel_sf"/>
</dbReference>
<comment type="similarity">
    <text evidence="5">Belongs to the RimM family.</text>
</comment>
<dbReference type="HAMAP" id="MF_00014">
    <property type="entry name" value="Ribosome_mat_RimM"/>
    <property type="match status" value="1"/>
</dbReference>
<keyword evidence="1 5" id="KW-0963">Cytoplasm</keyword>
<dbReference type="EMBL" id="JAMBOL010000002">
    <property type="protein sequence ID" value="MCM3713170.1"/>
    <property type="molecule type" value="Genomic_DNA"/>
</dbReference>
<evidence type="ECO:0000256" key="2">
    <source>
        <dbReference type="ARBA" id="ARBA00022517"/>
    </source>
</evidence>
<comment type="domain">
    <text evidence="5">The PRC barrel domain binds ribosomal protein uS19.</text>
</comment>
<feature type="domain" description="PRC-barrel" evidence="7">
    <location>
        <begin position="97"/>
        <end position="171"/>
    </location>
</feature>
<dbReference type="GO" id="GO:0006364">
    <property type="term" value="P:rRNA processing"/>
    <property type="evidence" value="ECO:0007669"/>
    <property type="project" value="UniProtKB-UniRule"/>
</dbReference>
<organism evidence="8 9">
    <name type="scientific">Halalkalibacter oceani</name>
    <dbReference type="NCBI Taxonomy" id="1653776"/>
    <lineage>
        <taxon>Bacteria</taxon>
        <taxon>Bacillati</taxon>
        <taxon>Bacillota</taxon>
        <taxon>Bacilli</taxon>
        <taxon>Bacillales</taxon>
        <taxon>Bacillaceae</taxon>
        <taxon>Halalkalibacter</taxon>
    </lineage>
</organism>
<comment type="caution">
    <text evidence="8">The sequence shown here is derived from an EMBL/GenBank/DDBJ whole genome shotgun (WGS) entry which is preliminary data.</text>
</comment>
<keyword evidence="2 5" id="KW-0690">Ribosome biogenesis</keyword>
<comment type="function">
    <text evidence="5">An accessory protein needed during the final step in the assembly of 30S ribosomal subunit, possibly for assembly of the head region. Essential for efficient processing of 16S rRNA. May be needed both before and after RbfA during the maturation of 16S rRNA. It has affinity for free ribosomal 30S subunits but not for 70S ribosomes.</text>
</comment>
<dbReference type="AlphaFoldDB" id="A0A9X2DNJ5"/>
<evidence type="ECO:0000256" key="1">
    <source>
        <dbReference type="ARBA" id="ARBA00022490"/>
    </source>
</evidence>
<gene>
    <name evidence="5 8" type="primary">rimM</name>
    <name evidence="8" type="ORF">M3202_03670</name>
</gene>
<dbReference type="InterPro" id="IPR036976">
    <property type="entry name" value="RimM_N_sf"/>
</dbReference>
<dbReference type="Gene3D" id="2.40.30.60">
    <property type="entry name" value="RimM"/>
    <property type="match status" value="1"/>
</dbReference>
<evidence type="ECO:0000256" key="4">
    <source>
        <dbReference type="ARBA" id="ARBA00023186"/>
    </source>
</evidence>
<dbReference type="InterPro" id="IPR011033">
    <property type="entry name" value="PRC_barrel-like_sf"/>
</dbReference>
<dbReference type="GO" id="GO:0005737">
    <property type="term" value="C:cytoplasm"/>
    <property type="evidence" value="ECO:0007669"/>
    <property type="project" value="UniProtKB-SubCell"/>
</dbReference>
<evidence type="ECO:0000256" key="3">
    <source>
        <dbReference type="ARBA" id="ARBA00022552"/>
    </source>
</evidence>
<dbReference type="SUPFAM" id="SSF50346">
    <property type="entry name" value="PRC-barrel domain"/>
    <property type="match status" value="1"/>
</dbReference>
<dbReference type="InterPro" id="IPR002676">
    <property type="entry name" value="RimM_N"/>
</dbReference>
<dbReference type="InterPro" id="IPR011961">
    <property type="entry name" value="RimM"/>
</dbReference>
<dbReference type="SUPFAM" id="SSF50447">
    <property type="entry name" value="Translation proteins"/>
    <property type="match status" value="1"/>
</dbReference>
<reference evidence="8" key="1">
    <citation type="submission" date="2022-05" db="EMBL/GenBank/DDBJ databases">
        <title>Comparative Genomics of Spacecraft Associated Microbes.</title>
        <authorList>
            <person name="Tran M.T."/>
            <person name="Wright A."/>
            <person name="Seuylemezian A."/>
            <person name="Eisen J."/>
            <person name="Coil D."/>
        </authorList>
    </citation>
    <scope>NUCLEOTIDE SEQUENCE</scope>
    <source>
        <strain evidence="8">214.1.1</strain>
    </source>
</reference>
<dbReference type="NCBIfam" id="TIGR02273">
    <property type="entry name" value="16S_RimM"/>
    <property type="match status" value="1"/>
</dbReference>
<dbReference type="PANTHER" id="PTHR33692">
    <property type="entry name" value="RIBOSOME MATURATION FACTOR RIMM"/>
    <property type="match status" value="1"/>
</dbReference>
<keyword evidence="4 5" id="KW-0143">Chaperone</keyword>
<protein>
    <recommendedName>
        <fullName evidence="5">Ribosome maturation factor RimM</fullName>
    </recommendedName>
</protein>
<dbReference type="Pfam" id="PF01782">
    <property type="entry name" value="RimM"/>
    <property type="match status" value="1"/>
</dbReference>
<dbReference type="GO" id="GO:0043022">
    <property type="term" value="F:ribosome binding"/>
    <property type="evidence" value="ECO:0007669"/>
    <property type="project" value="InterPro"/>
</dbReference>
<dbReference type="GO" id="GO:0042274">
    <property type="term" value="P:ribosomal small subunit biogenesis"/>
    <property type="evidence" value="ECO:0007669"/>
    <property type="project" value="UniProtKB-UniRule"/>
</dbReference>
<sequence length="175" mass="19884">MTNWYKVGKIVNTHGIRGEVRVISSTDFAEERYAPGVGLLIRQTADEQGTPVVVKHHRRHKNFDLLQFEGYDSINDVEAFKGSTLFVSEEQLDELDEHEYYYHEIIGCTVVTEEGETLGNVKEIFETGANDVWVVQRAGGGKDILLPYIEDVVKEIDVEEKQITVRLLEGLVDED</sequence>
<evidence type="ECO:0000256" key="5">
    <source>
        <dbReference type="HAMAP-Rule" id="MF_00014"/>
    </source>
</evidence>
<accession>A0A9X2DNJ5</accession>
<dbReference type="GO" id="GO:0005840">
    <property type="term" value="C:ribosome"/>
    <property type="evidence" value="ECO:0007669"/>
    <property type="project" value="InterPro"/>
</dbReference>
<dbReference type="Pfam" id="PF05239">
    <property type="entry name" value="PRC"/>
    <property type="match status" value="1"/>
</dbReference>
<dbReference type="RefSeq" id="WP_251221991.1">
    <property type="nucleotide sequence ID" value="NZ_JAMBOL010000002.1"/>
</dbReference>
<evidence type="ECO:0000259" key="6">
    <source>
        <dbReference type="Pfam" id="PF01782"/>
    </source>
</evidence>
<name>A0A9X2DNJ5_9BACI</name>
<comment type="subunit">
    <text evidence="5">Binds ribosomal protein uS19.</text>
</comment>
<keyword evidence="3 5" id="KW-0698">rRNA processing</keyword>
<evidence type="ECO:0000259" key="7">
    <source>
        <dbReference type="Pfam" id="PF05239"/>
    </source>
</evidence>